<evidence type="ECO:0000256" key="1">
    <source>
        <dbReference type="ARBA" id="ARBA00000085"/>
    </source>
</evidence>
<dbReference type="NCBIfam" id="TIGR00229">
    <property type="entry name" value="sensory_box"/>
    <property type="match status" value="1"/>
</dbReference>
<reference evidence="8 9" key="1">
    <citation type="submission" date="2016-10" db="EMBL/GenBank/DDBJ databases">
        <authorList>
            <person name="de Groot N.N."/>
        </authorList>
    </citation>
    <scope>NUCLEOTIDE SEQUENCE [LARGE SCALE GENOMIC DNA]</scope>
    <source>
        <strain evidence="8 9">ATCC 700224</strain>
    </source>
</reference>
<dbReference type="SUPFAM" id="SSF47384">
    <property type="entry name" value="Homodimeric domain of signal transducing histidine kinase"/>
    <property type="match status" value="1"/>
</dbReference>
<feature type="domain" description="Histidine kinase" evidence="6">
    <location>
        <begin position="250"/>
        <end position="471"/>
    </location>
</feature>
<dbReference type="Pfam" id="PF02518">
    <property type="entry name" value="HATPase_c"/>
    <property type="match status" value="1"/>
</dbReference>
<sequence>MMSDATLSVLVLDHLAEGVLLIDSDGRIVYANKRASALLGRDAGALLGTTFSAPIETDTPVEIAFPHTDGEILIADMLVVALETEGNRLSLVSLRDMTTRYEAEAQLREREATYRAVITYANDGFWLTDRTGKALEVNDTYLRMTGFSREELLGQRPDYVDAEEDAEMGRARLARILKTGGDLFETRHRTRDGGVIDVEVSASFTSTIADGRMFVFIRDITPRKRAEASILAAKTAAEEANRAKSEFLAAMSHDLRTPLNAILGFTEVMQMQTFGPLGEAHYAQYVNDIHDSGALLISLVDDLLDLAKVEAGKYEMHEEPLDVSAVMTLARQQTASMAADAGQTVTIDTPDGLPRLMADRRALVQVFTNLLTNAIKFNRQDGAIRFSAEASETGGLFVRVADEGIGMTAVEIEKALRPFEQVDSAHARKHKGTGLGLFLCGQIMRLFGGRVHVDSTPGVGTTVTLRFPLDRVGPGPEAPEES</sequence>
<dbReference type="Gene3D" id="3.30.450.20">
    <property type="entry name" value="PAS domain"/>
    <property type="match status" value="2"/>
</dbReference>
<dbReference type="InterPro" id="IPR036097">
    <property type="entry name" value="HisK_dim/P_sf"/>
</dbReference>
<dbReference type="SUPFAM" id="SSF55785">
    <property type="entry name" value="PYP-like sensor domain (PAS domain)"/>
    <property type="match status" value="2"/>
</dbReference>
<dbReference type="Gene3D" id="1.10.287.130">
    <property type="match status" value="1"/>
</dbReference>
<dbReference type="Gene3D" id="3.30.565.10">
    <property type="entry name" value="Histidine kinase-like ATPase, C-terminal domain"/>
    <property type="match status" value="1"/>
</dbReference>
<evidence type="ECO:0000259" key="6">
    <source>
        <dbReference type="PROSITE" id="PS50109"/>
    </source>
</evidence>
<dbReference type="RefSeq" id="WP_092786153.1">
    <property type="nucleotide sequence ID" value="NZ_FNAP01000007.1"/>
</dbReference>
<dbReference type="InterPro" id="IPR005467">
    <property type="entry name" value="His_kinase_dom"/>
</dbReference>
<dbReference type="GO" id="GO:0000155">
    <property type="term" value="F:phosphorelay sensor kinase activity"/>
    <property type="evidence" value="ECO:0007669"/>
    <property type="project" value="InterPro"/>
</dbReference>
<name>A0A1G7DED7_9PROT</name>
<feature type="domain" description="PAS" evidence="7">
    <location>
        <begin position="11"/>
        <end position="48"/>
    </location>
</feature>
<proteinExistence type="predicted"/>
<organism evidence="8 9">
    <name type="scientific">Rhodospira trueperi</name>
    <dbReference type="NCBI Taxonomy" id="69960"/>
    <lineage>
        <taxon>Bacteria</taxon>
        <taxon>Pseudomonadati</taxon>
        <taxon>Pseudomonadota</taxon>
        <taxon>Alphaproteobacteria</taxon>
        <taxon>Rhodospirillales</taxon>
        <taxon>Rhodospirillaceae</taxon>
        <taxon>Rhodospira</taxon>
    </lineage>
</organism>
<accession>A0A1G7DED7</accession>
<dbReference type="PRINTS" id="PR00344">
    <property type="entry name" value="BCTRLSENSOR"/>
</dbReference>
<evidence type="ECO:0000313" key="8">
    <source>
        <dbReference type="EMBL" id="SDE49912.1"/>
    </source>
</evidence>
<dbReference type="GO" id="GO:0009927">
    <property type="term" value="F:histidine phosphotransfer kinase activity"/>
    <property type="evidence" value="ECO:0007669"/>
    <property type="project" value="TreeGrafter"/>
</dbReference>
<dbReference type="InterPro" id="IPR035965">
    <property type="entry name" value="PAS-like_dom_sf"/>
</dbReference>
<dbReference type="InterPro" id="IPR003594">
    <property type="entry name" value="HATPase_dom"/>
</dbReference>
<dbReference type="InterPro" id="IPR004358">
    <property type="entry name" value="Sig_transdc_His_kin-like_C"/>
</dbReference>
<dbReference type="InterPro" id="IPR003661">
    <property type="entry name" value="HisK_dim/P_dom"/>
</dbReference>
<evidence type="ECO:0000256" key="5">
    <source>
        <dbReference type="ARBA" id="ARBA00022777"/>
    </source>
</evidence>
<protein>
    <recommendedName>
        <fullName evidence="2">histidine kinase</fullName>
        <ecNumber evidence="2">2.7.13.3</ecNumber>
    </recommendedName>
</protein>
<dbReference type="PROSITE" id="PS50112">
    <property type="entry name" value="PAS"/>
    <property type="match status" value="2"/>
</dbReference>
<dbReference type="STRING" id="69960.SAMN05421720_107153"/>
<comment type="catalytic activity">
    <reaction evidence="1">
        <text>ATP + protein L-histidine = ADP + protein N-phospho-L-histidine.</text>
        <dbReference type="EC" id="2.7.13.3"/>
    </reaction>
</comment>
<evidence type="ECO:0000256" key="2">
    <source>
        <dbReference type="ARBA" id="ARBA00012438"/>
    </source>
</evidence>
<dbReference type="AlphaFoldDB" id="A0A1G7DED7"/>
<evidence type="ECO:0000256" key="4">
    <source>
        <dbReference type="ARBA" id="ARBA00022679"/>
    </source>
</evidence>
<dbReference type="SMART" id="SM00091">
    <property type="entry name" value="PAS"/>
    <property type="match status" value="2"/>
</dbReference>
<dbReference type="Pfam" id="PF13426">
    <property type="entry name" value="PAS_9"/>
    <property type="match status" value="1"/>
</dbReference>
<dbReference type="InterPro" id="IPR013767">
    <property type="entry name" value="PAS_fold"/>
</dbReference>
<dbReference type="SUPFAM" id="SSF55874">
    <property type="entry name" value="ATPase domain of HSP90 chaperone/DNA topoisomerase II/histidine kinase"/>
    <property type="match status" value="1"/>
</dbReference>
<feature type="domain" description="PAS" evidence="7">
    <location>
        <begin position="110"/>
        <end position="180"/>
    </location>
</feature>
<dbReference type="SMART" id="SM00388">
    <property type="entry name" value="HisKA"/>
    <property type="match status" value="1"/>
</dbReference>
<dbReference type="PANTHER" id="PTHR43047:SF72">
    <property type="entry name" value="OSMOSENSING HISTIDINE PROTEIN KINASE SLN1"/>
    <property type="match status" value="1"/>
</dbReference>
<keyword evidence="5" id="KW-0418">Kinase</keyword>
<dbReference type="EC" id="2.7.13.3" evidence="2"/>
<keyword evidence="9" id="KW-1185">Reference proteome</keyword>
<dbReference type="PROSITE" id="PS50109">
    <property type="entry name" value="HIS_KIN"/>
    <property type="match status" value="1"/>
</dbReference>
<dbReference type="Pfam" id="PF00512">
    <property type="entry name" value="HisKA"/>
    <property type="match status" value="1"/>
</dbReference>
<keyword evidence="4" id="KW-0808">Transferase</keyword>
<evidence type="ECO:0000259" key="7">
    <source>
        <dbReference type="PROSITE" id="PS50112"/>
    </source>
</evidence>
<evidence type="ECO:0000256" key="3">
    <source>
        <dbReference type="ARBA" id="ARBA00022553"/>
    </source>
</evidence>
<dbReference type="OrthoDB" id="8477705at2"/>
<keyword evidence="3" id="KW-0597">Phosphoprotein</keyword>
<dbReference type="PANTHER" id="PTHR43047">
    <property type="entry name" value="TWO-COMPONENT HISTIDINE PROTEIN KINASE"/>
    <property type="match status" value="1"/>
</dbReference>
<dbReference type="InterPro" id="IPR000014">
    <property type="entry name" value="PAS"/>
</dbReference>
<dbReference type="SMART" id="SM00387">
    <property type="entry name" value="HATPase_c"/>
    <property type="match status" value="1"/>
</dbReference>
<dbReference type="CDD" id="cd00082">
    <property type="entry name" value="HisKA"/>
    <property type="match status" value="1"/>
</dbReference>
<dbReference type="Proteomes" id="UP000199412">
    <property type="component" value="Unassembled WGS sequence"/>
</dbReference>
<dbReference type="EMBL" id="FNAP01000007">
    <property type="protein sequence ID" value="SDE49912.1"/>
    <property type="molecule type" value="Genomic_DNA"/>
</dbReference>
<evidence type="ECO:0000313" key="9">
    <source>
        <dbReference type="Proteomes" id="UP000199412"/>
    </source>
</evidence>
<dbReference type="GO" id="GO:0005886">
    <property type="term" value="C:plasma membrane"/>
    <property type="evidence" value="ECO:0007669"/>
    <property type="project" value="TreeGrafter"/>
</dbReference>
<dbReference type="GO" id="GO:0006355">
    <property type="term" value="P:regulation of DNA-templated transcription"/>
    <property type="evidence" value="ECO:0007669"/>
    <property type="project" value="InterPro"/>
</dbReference>
<dbReference type="Pfam" id="PF00989">
    <property type="entry name" value="PAS"/>
    <property type="match status" value="1"/>
</dbReference>
<gene>
    <name evidence="8" type="ORF">SAMN05421720_107153</name>
</gene>
<dbReference type="CDD" id="cd00130">
    <property type="entry name" value="PAS"/>
    <property type="match status" value="2"/>
</dbReference>
<dbReference type="InterPro" id="IPR036890">
    <property type="entry name" value="HATPase_C_sf"/>
</dbReference>